<dbReference type="SUPFAM" id="SSF141868">
    <property type="entry name" value="EAL domain-like"/>
    <property type="match status" value="1"/>
</dbReference>
<dbReference type="Pfam" id="PF00563">
    <property type="entry name" value="EAL"/>
    <property type="match status" value="1"/>
</dbReference>
<dbReference type="PANTHER" id="PTHR44757:SF2">
    <property type="entry name" value="BIOFILM ARCHITECTURE MAINTENANCE PROTEIN MBAA"/>
    <property type="match status" value="1"/>
</dbReference>
<feature type="domain" description="PAS" evidence="1">
    <location>
        <begin position="469"/>
        <end position="541"/>
    </location>
</feature>
<name>E5Y9E8_BILW3</name>
<feature type="domain" description="EAL" evidence="2">
    <location>
        <begin position="757"/>
        <end position="1011"/>
    </location>
</feature>
<dbReference type="SMART" id="SM00052">
    <property type="entry name" value="EAL"/>
    <property type="match status" value="1"/>
</dbReference>
<dbReference type="InterPro" id="IPR000014">
    <property type="entry name" value="PAS"/>
</dbReference>
<dbReference type="RefSeq" id="WP_005029019.1">
    <property type="nucleotide sequence ID" value="NZ_KE150238.1"/>
</dbReference>
<dbReference type="Gene3D" id="3.20.20.450">
    <property type="entry name" value="EAL domain"/>
    <property type="match status" value="1"/>
</dbReference>
<dbReference type="InterPro" id="IPR043128">
    <property type="entry name" value="Rev_trsase/Diguanyl_cyclase"/>
</dbReference>
<dbReference type="PROSITE" id="PS50883">
    <property type="entry name" value="EAL"/>
    <property type="match status" value="1"/>
</dbReference>
<dbReference type="Pfam" id="PF00990">
    <property type="entry name" value="GGDEF"/>
    <property type="match status" value="2"/>
</dbReference>
<dbReference type="SMART" id="SM00267">
    <property type="entry name" value="GGDEF"/>
    <property type="match status" value="2"/>
</dbReference>
<dbReference type="InterPro" id="IPR001610">
    <property type="entry name" value="PAC"/>
</dbReference>
<gene>
    <name evidence="4" type="ORF">HMPREF0179_02863</name>
</gene>
<dbReference type="SMART" id="SM00086">
    <property type="entry name" value="PAC"/>
    <property type="match status" value="2"/>
</dbReference>
<dbReference type="InterPro" id="IPR052155">
    <property type="entry name" value="Biofilm_reg_signaling"/>
</dbReference>
<evidence type="ECO:0000259" key="2">
    <source>
        <dbReference type="PROSITE" id="PS50883"/>
    </source>
</evidence>
<dbReference type="eggNOG" id="COG5001">
    <property type="taxonomic scope" value="Bacteria"/>
</dbReference>
<dbReference type="InterPro" id="IPR013655">
    <property type="entry name" value="PAS_fold_3"/>
</dbReference>
<dbReference type="EMBL" id="ADCP02000001">
    <property type="protein sequence ID" value="EFV43340.1"/>
    <property type="molecule type" value="Genomic_DNA"/>
</dbReference>
<sequence length="1011" mass="114690">MEQMCTAVFAFLESAKPFFQYGKPLQELLPFFVRALGGILPLDALAIVRMEGKKGVCETACWSGTPHLPEALMLRAFNGKEFPKAFDTPFSEEALAALFPEETAGKLNWLALPIACDADALGLLFVGRESGETEWPDRERDFLRLVCAMLGFFFAGKAHCEQQSFHIGVLNAAMDQVKVGLYVTDPHTDAILYMNKFMKDVFKLEHPEGKICWQVLQSGMNGRCPFCPVDRLMADANQNQVFRWEERNTLTWRIYDNSDSLMRWTDGSLVHLQQSVDITDSLRLHKEANYDELTGLLNRRAGKAALADALVRLDREESSLIVGMFDLDRLKEVNDVYGHGEGDRALRTIAQEMQRSLHAPDMCFRLSGDEFVVLFHNTNRHAVDGLVAGVLERLKARREQLGLPYSLEFSFGCFKVMPGCGMTVTEVLSKADESMYEQKKRAHIRKAERRLQEKQGGGDIPPEALEYDSLRLYNALVKSTDSYIFVSNMKTGIFRYSPSMVEEFGLPQSIVENAAAVWGSKVHPDDKAAFMEANQIIADGRSDFHCVEYRAKNRKGEWIWVRCRGYLERDGDGEPSLFAGFITNLGQKNKIDHVTGLFNKLKFEEDIESMLEKRPEHPLHLLVLGLDGFKHINELYGKSFGDEILRVIGQRIQGMLPLSASVYRLDGDEFGITVSGERFEMMELYRSLSESFRSQQEYDGKKYFCTISAGSASYPEDASGYTELSEYASHSLKYAKKLGRNRIVFFSRAILEQEMRSLELVELLRESIERQFEGFELVYQPQIAVDTRHVVGAEALARWTCTKYGPVSPGEFIPLLEQSGLIIPFGRWVFREAAAQCKAWTKSRPDFKISINLSYLQVVSNSMVPFINNTLERLDLSPANLTVEFTESCMIRENARIRAVFESIRNLGIRIAMDDFGTGYSSLGMLKNSPADVVKIDRTFVRDILTSQFDATFIHFVVALCHDVNIKVCLEGVEREEEFDRVRSMGLDFIQGFLFGKPVPPDVFERDFLMP</sequence>
<feature type="domain" description="GGDEF" evidence="3">
    <location>
        <begin position="318"/>
        <end position="454"/>
    </location>
</feature>
<proteinExistence type="predicted"/>
<keyword evidence="5" id="KW-1185">Reference proteome</keyword>
<dbReference type="CDD" id="cd01948">
    <property type="entry name" value="EAL"/>
    <property type="match status" value="1"/>
</dbReference>
<dbReference type="Gene3D" id="3.30.450.20">
    <property type="entry name" value="PAS domain"/>
    <property type="match status" value="1"/>
</dbReference>
<dbReference type="PROSITE" id="PS50887">
    <property type="entry name" value="GGDEF"/>
    <property type="match status" value="2"/>
</dbReference>
<dbReference type="NCBIfam" id="TIGR00229">
    <property type="entry name" value="sensory_box"/>
    <property type="match status" value="1"/>
</dbReference>
<dbReference type="Proteomes" id="UP000006034">
    <property type="component" value="Unassembled WGS sequence"/>
</dbReference>
<dbReference type="InterPro" id="IPR000160">
    <property type="entry name" value="GGDEF_dom"/>
</dbReference>
<dbReference type="SUPFAM" id="SSF55073">
    <property type="entry name" value="Nucleotide cyclase"/>
    <property type="match status" value="2"/>
</dbReference>
<dbReference type="CDD" id="cd00130">
    <property type="entry name" value="PAS"/>
    <property type="match status" value="1"/>
</dbReference>
<dbReference type="CDD" id="cd01949">
    <property type="entry name" value="GGDEF"/>
    <property type="match status" value="2"/>
</dbReference>
<dbReference type="InterPro" id="IPR035919">
    <property type="entry name" value="EAL_sf"/>
</dbReference>
<dbReference type="SUPFAM" id="SSF55781">
    <property type="entry name" value="GAF domain-like"/>
    <property type="match status" value="1"/>
</dbReference>
<dbReference type="HOGENOM" id="CLU_000445_36_0_7"/>
<reference evidence="4 5" key="1">
    <citation type="submission" date="2010-10" db="EMBL/GenBank/DDBJ databases">
        <authorList>
            <consortium name="The Broad Institute Genome Sequencing Platform"/>
            <person name="Ward D."/>
            <person name="Earl A."/>
            <person name="Feldgarden M."/>
            <person name="Young S.K."/>
            <person name="Gargeya S."/>
            <person name="Zeng Q."/>
            <person name="Alvarado L."/>
            <person name="Berlin A."/>
            <person name="Bochicchio J."/>
            <person name="Chapman S.B."/>
            <person name="Chen Z."/>
            <person name="Freedman E."/>
            <person name="Gellesch M."/>
            <person name="Goldberg J."/>
            <person name="Griggs A."/>
            <person name="Gujja S."/>
            <person name="Heilman E."/>
            <person name="Heiman D."/>
            <person name="Howarth C."/>
            <person name="Mehta T."/>
            <person name="Neiman D."/>
            <person name="Pearson M."/>
            <person name="Roberts A."/>
            <person name="Saif S."/>
            <person name="Shea T."/>
            <person name="Shenoy N."/>
            <person name="Sisk P."/>
            <person name="Stolte C."/>
            <person name="Sykes S."/>
            <person name="White J."/>
            <person name="Yandava C."/>
            <person name="Allen-Vercoe E."/>
            <person name="Sibley C."/>
            <person name="Ambrose C.E."/>
            <person name="Strauss J."/>
            <person name="Daigneault M."/>
            <person name="Haas B."/>
            <person name="Nusbaum C."/>
            <person name="Birren B."/>
        </authorList>
    </citation>
    <scope>NUCLEOTIDE SEQUENCE [LARGE SCALE GENOMIC DNA]</scope>
    <source>
        <strain evidence="4 5">3_1_6</strain>
    </source>
</reference>
<dbReference type="PANTHER" id="PTHR44757">
    <property type="entry name" value="DIGUANYLATE CYCLASE DGCP"/>
    <property type="match status" value="1"/>
</dbReference>
<evidence type="ECO:0000313" key="4">
    <source>
        <dbReference type="EMBL" id="EFV43340.1"/>
    </source>
</evidence>
<dbReference type="AlphaFoldDB" id="E5Y9E8"/>
<dbReference type="OrthoDB" id="7673416at2"/>
<dbReference type="STRING" id="563192.HMPREF0179_02863"/>
<dbReference type="PROSITE" id="PS50112">
    <property type="entry name" value="PAS"/>
    <property type="match status" value="1"/>
</dbReference>
<evidence type="ECO:0000259" key="1">
    <source>
        <dbReference type="PROSITE" id="PS50112"/>
    </source>
</evidence>
<organism evidence="4 5">
    <name type="scientific">Bilophila wadsworthia (strain 3_1_6)</name>
    <dbReference type="NCBI Taxonomy" id="563192"/>
    <lineage>
        <taxon>Bacteria</taxon>
        <taxon>Pseudomonadati</taxon>
        <taxon>Thermodesulfobacteriota</taxon>
        <taxon>Desulfovibrionia</taxon>
        <taxon>Desulfovibrionales</taxon>
        <taxon>Desulfovibrionaceae</taxon>
        <taxon>Bilophila</taxon>
    </lineage>
</organism>
<accession>E5Y9E8</accession>
<comment type="caution">
    <text evidence="4">The sequence shown here is derived from an EMBL/GenBank/DDBJ whole genome shotgun (WGS) entry which is preliminary data.</text>
</comment>
<dbReference type="InterPro" id="IPR001633">
    <property type="entry name" value="EAL_dom"/>
</dbReference>
<dbReference type="eggNOG" id="COG2199">
    <property type="taxonomic scope" value="Bacteria"/>
</dbReference>
<evidence type="ECO:0000259" key="3">
    <source>
        <dbReference type="PROSITE" id="PS50887"/>
    </source>
</evidence>
<dbReference type="SUPFAM" id="SSF55785">
    <property type="entry name" value="PYP-like sensor domain (PAS domain)"/>
    <property type="match status" value="1"/>
</dbReference>
<dbReference type="NCBIfam" id="TIGR00254">
    <property type="entry name" value="GGDEF"/>
    <property type="match status" value="2"/>
</dbReference>
<dbReference type="InterPro" id="IPR029787">
    <property type="entry name" value="Nucleotide_cyclase"/>
</dbReference>
<evidence type="ECO:0000313" key="5">
    <source>
        <dbReference type="Proteomes" id="UP000006034"/>
    </source>
</evidence>
<dbReference type="InterPro" id="IPR035965">
    <property type="entry name" value="PAS-like_dom_sf"/>
</dbReference>
<dbReference type="Gene3D" id="3.30.70.270">
    <property type="match status" value="2"/>
</dbReference>
<protein>
    <submittedName>
        <fullName evidence="4">Diguanylate cyclase (GGDEF) domain-containing protein</fullName>
    </submittedName>
</protein>
<dbReference type="GeneID" id="78084747"/>
<feature type="domain" description="GGDEF" evidence="3">
    <location>
        <begin position="617"/>
        <end position="748"/>
    </location>
</feature>
<reference evidence="4 5" key="2">
    <citation type="submission" date="2013-04" db="EMBL/GenBank/DDBJ databases">
        <title>The Genome Sequence of Bilophila wadsworthia 3_1_6.</title>
        <authorList>
            <consortium name="The Broad Institute Genomics Platform"/>
            <person name="Earl A."/>
            <person name="Ward D."/>
            <person name="Feldgarden M."/>
            <person name="Gevers D."/>
            <person name="Sibley C."/>
            <person name="Strauss J."/>
            <person name="Allen-Vercoe E."/>
            <person name="Walker B."/>
            <person name="Young S."/>
            <person name="Zeng Q."/>
            <person name="Gargeya S."/>
            <person name="Fitzgerald M."/>
            <person name="Haas B."/>
            <person name="Abouelleil A."/>
            <person name="Allen A.W."/>
            <person name="Alvarado L."/>
            <person name="Arachchi H.M."/>
            <person name="Berlin A.M."/>
            <person name="Chapman S.B."/>
            <person name="Gainer-Dewar J."/>
            <person name="Goldberg J."/>
            <person name="Griggs A."/>
            <person name="Gujja S."/>
            <person name="Hansen M."/>
            <person name="Howarth C."/>
            <person name="Imamovic A."/>
            <person name="Ireland A."/>
            <person name="Larimer J."/>
            <person name="McCowan C."/>
            <person name="Murphy C."/>
            <person name="Pearson M."/>
            <person name="Poon T.W."/>
            <person name="Priest M."/>
            <person name="Roberts A."/>
            <person name="Saif S."/>
            <person name="Shea T."/>
            <person name="Sisk P."/>
            <person name="Sykes S."/>
            <person name="Wortman J."/>
            <person name="Nusbaum C."/>
            <person name="Birren B."/>
        </authorList>
    </citation>
    <scope>NUCLEOTIDE SEQUENCE [LARGE SCALE GENOMIC DNA]</scope>
    <source>
        <strain evidence="4 5">3_1_6</strain>
    </source>
</reference>
<dbReference type="Pfam" id="PF08447">
    <property type="entry name" value="PAS_3"/>
    <property type="match status" value="1"/>
</dbReference>